<feature type="region of interest" description="Disordered" evidence="1">
    <location>
        <begin position="140"/>
        <end position="201"/>
    </location>
</feature>
<gene>
    <name evidence="2" type="primary">Lnp1</name>
    <name evidence="2" type="ORF">BUPERY_R05893</name>
</gene>
<evidence type="ECO:0000256" key="1">
    <source>
        <dbReference type="SAM" id="MobiDB-lite"/>
    </source>
</evidence>
<evidence type="ECO:0000313" key="3">
    <source>
        <dbReference type="Proteomes" id="UP000566314"/>
    </source>
</evidence>
<organism evidence="2 3">
    <name type="scientific">Buphagus erythrorhynchus</name>
    <name type="common">red-billed oxpecker</name>
    <dbReference type="NCBI Taxonomy" id="245048"/>
    <lineage>
        <taxon>Eukaryota</taxon>
        <taxon>Metazoa</taxon>
        <taxon>Chordata</taxon>
        <taxon>Craniata</taxon>
        <taxon>Vertebrata</taxon>
        <taxon>Euteleostomi</taxon>
        <taxon>Archelosauria</taxon>
        <taxon>Archosauria</taxon>
        <taxon>Dinosauria</taxon>
        <taxon>Saurischia</taxon>
        <taxon>Theropoda</taxon>
        <taxon>Coelurosauria</taxon>
        <taxon>Aves</taxon>
        <taxon>Neognathae</taxon>
        <taxon>Neoaves</taxon>
        <taxon>Telluraves</taxon>
        <taxon>Australaves</taxon>
        <taxon>Passeriformes</taxon>
        <taxon>Sturnidae</taxon>
        <taxon>Buphagus</taxon>
    </lineage>
</organism>
<dbReference type="OrthoDB" id="8062037at2759"/>
<dbReference type="PANTHER" id="PTHR35667">
    <property type="entry name" value="LEUKEMIA NUP98 FUSION PARTNER 1"/>
    <property type="match status" value="1"/>
</dbReference>
<feature type="compositionally biased region" description="Polar residues" evidence="1">
    <location>
        <begin position="190"/>
        <end position="201"/>
    </location>
</feature>
<feature type="compositionally biased region" description="Basic and acidic residues" evidence="1">
    <location>
        <begin position="164"/>
        <end position="189"/>
    </location>
</feature>
<protein>
    <submittedName>
        <fullName evidence="2">LNP1 protein</fullName>
    </submittedName>
</protein>
<comment type="caution">
    <text evidence="2">The sequence shown here is derived from an EMBL/GenBank/DDBJ whole genome shotgun (WGS) entry which is preliminary data.</text>
</comment>
<name>A0A7L3HFK1_9PASS</name>
<dbReference type="EMBL" id="VZTT01064094">
    <property type="protein sequence ID" value="NXU04263.1"/>
    <property type="molecule type" value="Genomic_DNA"/>
</dbReference>
<dbReference type="InterPro" id="IPR029280">
    <property type="entry name" value="LNP1"/>
</dbReference>
<sequence length="201" mass="22963">MEYDEDDDIFFAKWMSSFWGHNLIDEEKDGRGHKKRQPRVCSERRASLPAKLSSFHATRLHASAKGSSSGHLRGSKEFQEDQDVKCHCHRKASRTPSADSSCPETSSNSIQEFAESFEKQLHLKSKRSVSLVGNNQLKITTEEKSPTNQRNYKLHLRKSKSHKKMGEKSEARRDREEAESSEVPAKHSEQFPSQASIQKGY</sequence>
<dbReference type="AlphaFoldDB" id="A0A7L3HFK1"/>
<feature type="compositionally biased region" description="Basic residues" evidence="1">
    <location>
        <begin position="152"/>
        <end position="163"/>
    </location>
</feature>
<dbReference type="Pfam" id="PF15419">
    <property type="entry name" value="LNP1"/>
    <property type="match status" value="1"/>
</dbReference>
<proteinExistence type="predicted"/>
<keyword evidence="3" id="KW-1185">Reference proteome</keyword>
<feature type="region of interest" description="Disordered" evidence="1">
    <location>
        <begin position="25"/>
        <end position="82"/>
    </location>
</feature>
<feature type="non-terminal residue" evidence="2">
    <location>
        <position position="201"/>
    </location>
</feature>
<dbReference type="Proteomes" id="UP000566314">
    <property type="component" value="Unassembled WGS sequence"/>
</dbReference>
<evidence type="ECO:0000313" key="2">
    <source>
        <dbReference type="EMBL" id="NXU04263.1"/>
    </source>
</evidence>
<dbReference type="PANTHER" id="PTHR35667:SF1">
    <property type="entry name" value="LEUKEMIA NUP98 FUSION PARTNER 1"/>
    <property type="match status" value="1"/>
</dbReference>
<accession>A0A7L3HFK1</accession>
<feature type="non-terminal residue" evidence="2">
    <location>
        <position position="1"/>
    </location>
</feature>
<reference evidence="2 3" key="1">
    <citation type="submission" date="2019-09" db="EMBL/GenBank/DDBJ databases">
        <title>Bird 10,000 Genomes (B10K) Project - Family phase.</title>
        <authorList>
            <person name="Zhang G."/>
        </authorList>
    </citation>
    <scope>NUCLEOTIDE SEQUENCE [LARGE SCALE GENOMIC DNA]</scope>
    <source>
        <strain evidence="2">B10K-DU-012-02</strain>
    </source>
</reference>